<keyword evidence="3" id="KW-1185">Reference proteome</keyword>
<dbReference type="Proteomes" id="UP001280121">
    <property type="component" value="Unassembled WGS sequence"/>
</dbReference>
<evidence type="ECO:0000313" key="3">
    <source>
        <dbReference type="Proteomes" id="UP001280121"/>
    </source>
</evidence>
<dbReference type="PANTHER" id="PTHR45749:SF35">
    <property type="entry name" value="AC-LIKE TRANSPOSASE-RELATED"/>
    <property type="match status" value="1"/>
</dbReference>
<sequence>MVILDIFSLSHYTRKLPNGETQNRKWLVYSKHVDKVYCLCCKLFKIGMKSFLSHEGFNDWKHLSERLREHANSMEHITNLSTWIDLLIRLKKNETIDKNLKEQITKEKNRWKVVLERIITVVKCFDKHNLAFRGTNEKIYENNNDNFLGLIEMIAEFDLVMQEHIRRINHNEIHYHYLGHKIQNELISMLASNIKSAIIKKIKDTKYFSVIHDCTPDISRQEQMTLIIRCVDMSTSNIQVEEYFLEFLKVDDTSVLGLFNVLQVVLESLGLDIIDVKGQGYDNGSNMKGKHQGVQKRLLEINPRALYMSCASHSLNLTVCDMANSCVKAVSLFGVQRIYSLFSSSAKRWKKFQDHVYELTHKTLSATRWESRIDSVKFIKYQAPQIREVLVELHESSDNPKTNSERCTCHVLLIVLI</sequence>
<accession>A0AAD9TRL9</accession>
<dbReference type="Pfam" id="PF14291">
    <property type="entry name" value="DUF4371"/>
    <property type="match status" value="1"/>
</dbReference>
<comment type="caution">
    <text evidence="2">The sequence shown here is derived from an EMBL/GenBank/DDBJ whole genome shotgun (WGS) entry which is preliminary data.</text>
</comment>
<dbReference type="AlphaFoldDB" id="A0AAD9TRL9"/>
<dbReference type="SUPFAM" id="SSF53098">
    <property type="entry name" value="Ribonuclease H-like"/>
    <property type="match status" value="1"/>
</dbReference>
<reference evidence="2" key="1">
    <citation type="journal article" date="2023" name="Plant J.">
        <title>Genome sequences and population genomics provide insights into the demographic history, inbreeding, and mutation load of two 'living fossil' tree species of Dipteronia.</title>
        <authorList>
            <person name="Feng Y."/>
            <person name="Comes H.P."/>
            <person name="Chen J."/>
            <person name="Zhu S."/>
            <person name="Lu R."/>
            <person name="Zhang X."/>
            <person name="Li P."/>
            <person name="Qiu J."/>
            <person name="Olsen K.M."/>
            <person name="Qiu Y."/>
        </authorList>
    </citation>
    <scope>NUCLEOTIDE SEQUENCE</scope>
    <source>
        <strain evidence="2">KIB01</strain>
    </source>
</reference>
<protein>
    <recommendedName>
        <fullName evidence="1">TTF-type domain-containing protein</fullName>
    </recommendedName>
</protein>
<evidence type="ECO:0000259" key="1">
    <source>
        <dbReference type="SMART" id="SM00597"/>
    </source>
</evidence>
<name>A0AAD9TRL9_9ROSI</name>
<dbReference type="PANTHER" id="PTHR45749">
    <property type="match status" value="1"/>
</dbReference>
<evidence type="ECO:0000313" key="2">
    <source>
        <dbReference type="EMBL" id="KAK2640493.1"/>
    </source>
</evidence>
<dbReference type="EMBL" id="JANJYI010000008">
    <property type="protein sequence ID" value="KAK2640493.1"/>
    <property type="molecule type" value="Genomic_DNA"/>
</dbReference>
<dbReference type="InterPro" id="IPR012337">
    <property type="entry name" value="RNaseH-like_sf"/>
</dbReference>
<dbReference type="InterPro" id="IPR006580">
    <property type="entry name" value="Znf_TTF"/>
</dbReference>
<gene>
    <name evidence="2" type="ORF">Ddye_028288</name>
</gene>
<dbReference type="SMART" id="SM00597">
    <property type="entry name" value="ZnF_TTF"/>
    <property type="match status" value="1"/>
</dbReference>
<proteinExistence type="predicted"/>
<organism evidence="2 3">
    <name type="scientific">Dipteronia dyeriana</name>
    <dbReference type="NCBI Taxonomy" id="168575"/>
    <lineage>
        <taxon>Eukaryota</taxon>
        <taxon>Viridiplantae</taxon>
        <taxon>Streptophyta</taxon>
        <taxon>Embryophyta</taxon>
        <taxon>Tracheophyta</taxon>
        <taxon>Spermatophyta</taxon>
        <taxon>Magnoliopsida</taxon>
        <taxon>eudicotyledons</taxon>
        <taxon>Gunneridae</taxon>
        <taxon>Pentapetalae</taxon>
        <taxon>rosids</taxon>
        <taxon>malvids</taxon>
        <taxon>Sapindales</taxon>
        <taxon>Sapindaceae</taxon>
        <taxon>Hippocastanoideae</taxon>
        <taxon>Acereae</taxon>
        <taxon>Dipteronia</taxon>
    </lineage>
</organism>
<feature type="domain" description="TTF-type" evidence="1">
    <location>
        <begin position="11"/>
        <end position="95"/>
    </location>
</feature>
<dbReference type="InterPro" id="IPR025398">
    <property type="entry name" value="DUF4371"/>
</dbReference>